<evidence type="ECO:0000256" key="2">
    <source>
        <dbReference type="ARBA" id="ARBA00023125"/>
    </source>
</evidence>
<dbReference type="Pfam" id="PF01380">
    <property type="entry name" value="SIS"/>
    <property type="match status" value="1"/>
</dbReference>
<evidence type="ECO:0000259" key="4">
    <source>
        <dbReference type="PROSITE" id="PS51071"/>
    </source>
</evidence>
<dbReference type="PANTHER" id="PTHR30514">
    <property type="entry name" value="GLUCOKINASE"/>
    <property type="match status" value="1"/>
</dbReference>
<dbReference type="InterPro" id="IPR001347">
    <property type="entry name" value="SIS_dom"/>
</dbReference>
<feature type="domain" description="SIS" evidence="5">
    <location>
        <begin position="149"/>
        <end position="289"/>
    </location>
</feature>
<dbReference type="InterPro" id="IPR009057">
    <property type="entry name" value="Homeodomain-like_sf"/>
</dbReference>
<dbReference type="InterPro" id="IPR000281">
    <property type="entry name" value="HTH_RpiR"/>
</dbReference>
<evidence type="ECO:0000256" key="3">
    <source>
        <dbReference type="ARBA" id="ARBA00023163"/>
    </source>
</evidence>
<accession>A0A3P3XU24</accession>
<protein>
    <submittedName>
        <fullName evidence="6">Transcriptional regulator, RpiR family</fullName>
    </submittedName>
</protein>
<dbReference type="InterPro" id="IPR046348">
    <property type="entry name" value="SIS_dom_sf"/>
</dbReference>
<dbReference type="PANTHER" id="PTHR30514:SF1">
    <property type="entry name" value="HTH-TYPE TRANSCRIPTIONAL REGULATOR HEXR-RELATED"/>
    <property type="match status" value="1"/>
</dbReference>
<evidence type="ECO:0000256" key="1">
    <source>
        <dbReference type="ARBA" id="ARBA00023015"/>
    </source>
</evidence>
<dbReference type="InterPro" id="IPR036388">
    <property type="entry name" value="WH-like_DNA-bd_sf"/>
</dbReference>
<dbReference type="Gene3D" id="3.40.50.10490">
    <property type="entry name" value="Glucose-6-phosphate isomerase like protein, domain 1"/>
    <property type="match status" value="1"/>
</dbReference>
<organism evidence="6">
    <name type="scientific">uncultured spirochete</name>
    <dbReference type="NCBI Taxonomy" id="156406"/>
    <lineage>
        <taxon>Bacteria</taxon>
        <taxon>Pseudomonadati</taxon>
        <taxon>Spirochaetota</taxon>
        <taxon>Spirochaetia</taxon>
        <taxon>Spirochaetales</taxon>
        <taxon>environmental samples</taxon>
    </lineage>
</organism>
<reference evidence="6" key="1">
    <citation type="submission" date="2017-02" db="EMBL/GenBank/DDBJ databases">
        <authorList>
            <person name="Regsiter A."/>
            <person name="William W."/>
        </authorList>
    </citation>
    <scope>NUCLEOTIDE SEQUENCE</scope>
    <source>
        <strain evidence="6">BdmA 4</strain>
    </source>
</reference>
<dbReference type="CDD" id="cd05013">
    <property type="entry name" value="SIS_RpiR"/>
    <property type="match status" value="1"/>
</dbReference>
<evidence type="ECO:0000259" key="5">
    <source>
        <dbReference type="PROSITE" id="PS51464"/>
    </source>
</evidence>
<evidence type="ECO:0000313" key="6">
    <source>
        <dbReference type="EMBL" id="SLM19807.1"/>
    </source>
</evidence>
<keyword evidence="2" id="KW-0238">DNA-binding</keyword>
<dbReference type="PROSITE" id="PS51464">
    <property type="entry name" value="SIS"/>
    <property type="match status" value="1"/>
</dbReference>
<keyword evidence="1" id="KW-0805">Transcription regulation</keyword>
<dbReference type="InterPro" id="IPR035472">
    <property type="entry name" value="RpiR-like_SIS"/>
</dbReference>
<dbReference type="SUPFAM" id="SSF46689">
    <property type="entry name" value="Homeodomain-like"/>
    <property type="match status" value="1"/>
</dbReference>
<sequence length="307" mass="33268">MKISTRLCTNSAIYYKMADIIGTGMEKPSSSSCLYLIHSLMDTLSEREKRVAEHILEDPASAVHPSIEELSESAGVSVSTLVRFVKKLGFKGYQQFRIALASEALAPEAKIYETFVDPGEDPVGIAFNSARKALEITASMIDRSALTELAARIIRSNCIYLFGVGGSAIVAQDAMHKLIRTGIRCIGTEDCHMQLMIASQMSEGSTAIVISHTGVNKDTLRIAETAKNAGAFLCVITTYPRSALARMANMRFISASSGSPSVSEAFSARIAQLALIDSLYIAIMEQLGEQGIDNVEKMRAAIAKRRM</sequence>
<feature type="domain" description="HTH rpiR-type" evidence="4">
    <location>
        <begin position="31"/>
        <end position="107"/>
    </location>
</feature>
<dbReference type="SUPFAM" id="SSF53697">
    <property type="entry name" value="SIS domain"/>
    <property type="match status" value="1"/>
</dbReference>
<proteinExistence type="predicted"/>
<dbReference type="GO" id="GO:0003700">
    <property type="term" value="F:DNA-binding transcription factor activity"/>
    <property type="evidence" value="ECO:0007669"/>
    <property type="project" value="InterPro"/>
</dbReference>
<gene>
    <name evidence="6" type="ORF">SPIRO4BDMA_70231</name>
</gene>
<dbReference type="GO" id="GO:0003677">
    <property type="term" value="F:DNA binding"/>
    <property type="evidence" value="ECO:0007669"/>
    <property type="project" value="UniProtKB-KW"/>
</dbReference>
<dbReference type="GO" id="GO:0097367">
    <property type="term" value="F:carbohydrate derivative binding"/>
    <property type="evidence" value="ECO:0007669"/>
    <property type="project" value="InterPro"/>
</dbReference>
<dbReference type="InterPro" id="IPR047640">
    <property type="entry name" value="RpiR-like"/>
</dbReference>
<keyword evidence="3" id="KW-0804">Transcription</keyword>
<dbReference type="AlphaFoldDB" id="A0A3P3XU24"/>
<dbReference type="GO" id="GO:1901135">
    <property type="term" value="P:carbohydrate derivative metabolic process"/>
    <property type="evidence" value="ECO:0007669"/>
    <property type="project" value="InterPro"/>
</dbReference>
<dbReference type="PROSITE" id="PS51071">
    <property type="entry name" value="HTH_RPIR"/>
    <property type="match status" value="1"/>
</dbReference>
<dbReference type="Gene3D" id="1.10.10.10">
    <property type="entry name" value="Winged helix-like DNA-binding domain superfamily/Winged helix DNA-binding domain"/>
    <property type="match status" value="1"/>
</dbReference>
<name>A0A3P3XU24_9SPIR</name>
<dbReference type="Pfam" id="PF01418">
    <property type="entry name" value="HTH_6"/>
    <property type="match status" value="1"/>
</dbReference>
<dbReference type="EMBL" id="FWDO01000007">
    <property type="protein sequence ID" value="SLM19807.1"/>
    <property type="molecule type" value="Genomic_DNA"/>
</dbReference>